<reference evidence="9" key="1">
    <citation type="submission" date="2016-10" db="EMBL/GenBank/DDBJ databases">
        <authorList>
            <person name="Varghese N."/>
            <person name="Submissions S."/>
        </authorList>
    </citation>
    <scope>NUCLEOTIDE SEQUENCE [LARGE SCALE GENOMIC DNA]</scope>
    <source>
        <strain evidence="9">DSM 217</strain>
    </source>
</reference>
<dbReference type="SUPFAM" id="SSF111369">
    <property type="entry name" value="HlyD-like secretion proteins"/>
    <property type="match status" value="1"/>
</dbReference>
<comment type="similarity">
    <text evidence="1">Belongs to the membrane fusion protein (MFP) (TC 8.A.1) family.</text>
</comment>
<keyword evidence="9" id="KW-1185">Reference proteome</keyword>
<dbReference type="STRING" id="1058.SAMN05421783_11622"/>
<dbReference type="RefSeq" id="WP_093034423.1">
    <property type="nucleotide sequence ID" value="NZ_FNNZ01000016.1"/>
</dbReference>
<keyword evidence="2 5" id="KW-0812">Transmembrane</keyword>
<evidence type="ECO:0000313" key="9">
    <source>
        <dbReference type="Proteomes" id="UP000198816"/>
    </source>
</evidence>
<dbReference type="Gene3D" id="2.40.30.170">
    <property type="match status" value="1"/>
</dbReference>
<feature type="domain" description="Multidrug resistance protein MdtA-like barrel-sandwich hybrid" evidence="6">
    <location>
        <begin position="52"/>
        <end position="188"/>
    </location>
</feature>
<proteinExistence type="inferred from homology"/>
<name>A0A1H2ZLF5_THIRO</name>
<dbReference type="EMBL" id="FNNZ01000016">
    <property type="protein sequence ID" value="SDX17569.1"/>
    <property type="molecule type" value="Genomic_DNA"/>
</dbReference>
<evidence type="ECO:0000313" key="8">
    <source>
        <dbReference type="EMBL" id="SDX17569.1"/>
    </source>
</evidence>
<organism evidence="8 9">
    <name type="scientific">Thiocapsa roseopersicina</name>
    <dbReference type="NCBI Taxonomy" id="1058"/>
    <lineage>
        <taxon>Bacteria</taxon>
        <taxon>Pseudomonadati</taxon>
        <taxon>Pseudomonadota</taxon>
        <taxon>Gammaproteobacteria</taxon>
        <taxon>Chromatiales</taxon>
        <taxon>Chromatiaceae</taxon>
        <taxon>Thiocapsa</taxon>
    </lineage>
</organism>
<evidence type="ECO:0000256" key="4">
    <source>
        <dbReference type="ARBA" id="ARBA00023136"/>
    </source>
</evidence>
<dbReference type="GO" id="GO:0022857">
    <property type="term" value="F:transmembrane transporter activity"/>
    <property type="evidence" value="ECO:0007669"/>
    <property type="project" value="InterPro"/>
</dbReference>
<keyword evidence="3 5" id="KW-1133">Transmembrane helix</keyword>
<dbReference type="Pfam" id="PF25917">
    <property type="entry name" value="BSH_RND"/>
    <property type="match status" value="1"/>
</dbReference>
<evidence type="ECO:0000256" key="3">
    <source>
        <dbReference type="ARBA" id="ARBA00022989"/>
    </source>
</evidence>
<dbReference type="AlphaFoldDB" id="A0A1H2ZLF5"/>
<dbReference type="Proteomes" id="UP000198816">
    <property type="component" value="Unassembled WGS sequence"/>
</dbReference>
<dbReference type="InterPro" id="IPR050393">
    <property type="entry name" value="MFP_Efflux_Pump"/>
</dbReference>
<feature type="transmembrane region" description="Helical" evidence="5">
    <location>
        <begin position="14"/>
        <end position="34"/>
    </location>
</feature>
<dbReference type="Pfam" id="PF25963">
    <property type="entry name" value="Beta-barrel_AAEA"/>
    <property type="match status" value="1"/>
</dbReference>
<dbReference type="OrthoDB" id="5645220at2"/>
<dbReference type="NCBIfam" id="TIGR01730">
    <property type="entry name" value="RND_mfp"/>
    <property type="match status" value="1"/>
</dbReference>
<dbReference type="GO" id="GO:0016020">
    <property type="term" value="C:membrane"/>
    <property type="evidence" value="ECO:0007669"/>
    <property type="project" value="InterPro"/>
</dbReference>
<feature type="domain" description="p-hydroxybenzoic acid efflux pump subunit AaeA-like beta-barrel" evidence="7">
    <location>
        <begin position="192"/>
        <end position="289"/>
    </location>
</feature>
<evidence type="ECO:0000259" key="6">
    <source>
        <dbReference type="Pfam" id="PF25917"/>
    </source>
</evidence>
<sequence>MSNPDAKQWILDSVRVLVTLSMVAIAAGAVYWAWQQAKAHPWTRDAQVLADVAHVAPRVGGQVTAVHVADNQQVAKGDLLFELDPNLYRQALAQAEADLALRRAEAADLREGAELRSDGDLSEADDDAEQALATAKAAAVVAAEITLATAQTRVDDTRVTAPVDGYVTNLQLKEGTFAAAGVPQVALVAADSFWVEAYFKETDLPDIGIGDPAAVTLMGYPSQPLTGRVESIAFGIERRNTAAGPGDLVQVEPMFEWIRLAQRIPVRIRLDEPPAGIVLRVGYSASVSVNPTTSASASLAAAIGAAFDARPPVAPDSGPASGSGSGPD</sequence>
<gene>
    <name evidence="8" type="ORF">SAMN05421783_11622</name>
</gene>
<dbReference type="PANTHER" id="PTHR30367:SF1">
    <property type="entry name" value="MULTIDRUG RESISTANCE PROTEIN MDTN"/>
    <property type="match status" value="1"/>
</dbReference>
<dbReference type="InterPro" id="IPR006143">
    <property type="entry name" value="RND_pump_MFP"/>
</dbReference>
<dbReference type="Gene3D" id="2.40.50.100">
    <property type="match status" value="1"/>
</dbReference>
<accession>A0A1H2ZLF5</accession>
<dbReference type="PANTHER" id="PTHR30367">
    <property type="entry name" value="P-HYDROXYBENZOIC ACID EFFLUX PUMP SUBUNIT AAEA-RELATED"/>
    <property type="match status" value="1"/>
</dbReference>
<dbReference type="InterPro" id="IPR058634">
    <property type="entry name" value="AaeA-lik-b-barrel"/>
</dbReference>
<evidence type="ECO:0000256" key="5">
    <source>
        <dbReference type="SAM" id="Phobius"/>
    </source>
</evidence>
<dbReference type="InterPro" id="IPR058625">
    <property type="entry name" value="MdtA-like_BSH"/>
</dbReference>
<evidence type="ECO:0000256" key="1">
    <source>
        <dbReference type="ARBA" id="ARBA00009477"/>
    </source>
</evidence>
<protein>
    <submittedName>
        <fullName evidence="8">RND family efflux transporter, MFP subunit</fullName>
    </submittedName>
</protein>
<evidence type="ECO:0000256" key="2">
    <source>
        <dbReference type="ARBA" id="ARBA00022692"/>
    </source>
</evidence>
<evidence type="ECO:0000259" key="7">
    <source>
        <dbReference type="Pfam" id="PF25963"/>
    </source>
</evidence>
<keyword evidence="4 5" id="KW-0472">Membrane</keyword>